<accession>A0AAV9LME5</accession>
<proteinExistence type="predicted"/>
<reference evidence="2 3" key="1">
    <citation type="submission" date="2023-10" db="EMBL/GenBank/DDBJ databases">
        <title>Genome-Wide Identification Analysis in wild type Solanum Pinnatisectum Reveals Some Genes Defensing Phytophthora Infestans.</title>
        <authorList>
            <person name="Sun C."/>
        </authorList>
    </citation>
    <scope>NUCLEOTIDE SEQUENCE [LARGE SCALE GENOMIC DNA]</scope>
    <source>
        <strain evidence="2">LQN</strain>
        <tissue evidence="2">Leaf</tissue>
    </source>
</reference>
<feature type="region of interest" description="Disordered" evidence="1">
    <location>
        <begin position="1"/>
        <end position="115"/>
    </location>
</feature>
<comment type="caution">
    <text evidence="2">The sequence shown here is derived from an EMBL/GenBank/DDBJ whole genome shotgun (WGS) entry which is preliminary data.</text>
</comment>
<dbReference type="AlphaFoldDB" id="A0AAV9LME5"/>
<dbReference type="EMBL" id="JAWPEI010000005">
    <property type="protein sequence ID" value="KAK4726901.1"/>
    <property type="molecule type" value="Genomic_DNA"/>
</dbReference>
<evidence type="ECO:0000313" key="3">
    <source>
        <dbReference type="Proteomes" id="UP001311915"/>
    </source>
</evidence>
<protein>
    <submittedName>
        <fullName evidence="2">Uncharacterized protein</fullName>
    </submittedName>
</protein>
<keyword evidence="3" id="KW-1185">Reference proteome</keyword>
<feature type="compositionally biased region" description="Acidic residues" evidence="1">
    <location>
        <begin position="62"/>
        <end position="81"/>
    </location>
</feature>
<sequence length="153" mass="17087">MSSIASDPCDYDMGEYDCDDEAYGCEDNGDYGGYDDSHDQEPNENESYYFRGEYEKNVEQDSYGEDREEEGSCGSSYDDEGAYERSYSHSEIEGGSYDDAGECYTSHSQDEGKDVSRVSIPKGLNFLSLRDGVIPRHILIGSGNVSRFSNVMI</sequence>
<dbReference type="Proteomes" id="UP001311915">
    <property type="component" value="Unassembled WGS sequence"/>
</dbReference>
<evidence type="ECO:0000256" key="1">
    <source>
        <dbReference type="SAM" id="MobiDB-lite"/>
    </source>
</evidence>
<gene>
    <name evidence="2" type="ORF">R3W88_031818</name>
</gene>
<feature type="compositionally biased region" description="Basic and acidic residues" evidence="1">
    <location>
        <begin position="82"/>
        <end position="92"/>
    </location>
</feature>
<evidence type="ECO:0000313" key="2">
    <source>
        <dbReference type="EMBL" id="KAK4726901.1"/>
    </source>
</evidence>
<organism evidence="2 3">
    <name type="scientific">Solanum pinnatisectum</name>
    <name type="common">tansyleaf nightshade</name>
    <dbReference type="NCBI Taxonomy" id="50273"/>
    <lineage>
        <taxon>Eukaryota</taxon>
        <taxon>Viridiplantae</taxon>
        <taxon>Streptophyta</taxon>
        <taxon>Embryophyta</taxon>
        <taxon>Tracheophyta</taxon>
        <taxon>Spermatophyta</taxon>
        <taxon>Magnoliopsida</taxon>
        <taxon>eudicotyledons</taxon>
        <taxon>Gunneridae</taxon>
        <taxon>Pentapetalae</taxon>
        <taxon>asterids</taxon>
        <taxon>lamiids</taxon>
        <taxon>Solanales</taxon>
        <taxon>Solanaceae</taxon>
        <taxon>Solanoideae</taxon>
        <taxon>Solaneae</taxon>
        <taxon>Solanum</taxon>
    </lineage>
</organism>
<feature type="compositionally biased region" description="Acidic residues" evidence="1">
    <location>
        <begin position="9"/>
        <end position="29"/>
    </location>
</feature>
<name>A0AAV9LME5_9SOLN</name>